<dbReference type="Pfam" id="PF02518">
    <property type="entry name" value="HATPase_c"/>
    <property type="match status" value="1"/>
</dbReference>
<evidence type="ECO:0000256" key="9">
    <source>
        <dbReference type="ARBA" id="ARBA00022840"/>
    </source>
</evidence>
<dbReference type="InterPro" id="IPR036890">
    <property type="entry name" value="HATPase_C_sf"/>
</dbReference>
<dbReference type="PROSITE" id="PS50839">
    <property type="entry name" value="CHASE"/>
    <property type="match status" value="1"/>
</dbReference>
<evidence type="ECO:0000256" key="11">
    <source>
        <dbReference type="ARBA" id="ARBA00023012"/>
    </source>
</evidence>
<dbReference type="SMART" id="SM00388">
    <property type="entry name" value="HisKA"/>
    <property type="match status" value="1"/>
</dbReference>
<keyword evidence="10 13" id="KW-1133">Transmembrane helix</keyword>
<dbReference type="InterPro" id="IPR005467">
    <property type="entry name" value="His_kinase_dom"/>
</dbReference>
<dbReference type="CDD" id="cd00130">
    <property type="entry name" value="PAS"/>
    <property type="match status" value="1"/>
</dbReference>
<keyword evidence="6 13" id="KW-0812">Transmembrane</keyword>
<evidence type="ECO:0000256" key="12">
    <source>
        <dbReference type="ARBA" id="ARBA00023136"/>
    </source>
</evidence>
<dbReference type="InterPro" id="IPR006189">
    <property type="entry name" value="CHASE_dom"/>
</dbReference>
<evidence type="ECO:0000256" key="5">
    <source>
        <dbReference type="ARBA" id="ARBA00022679"/>
    </source>
</evidence>
<dbReference type="SUPFAM" id="SSF47384">
    <property type="entry name" value="Homodimeric domain of signal transducing histidine kinase"/>
    <property type="match status" value="1"/>
</dbReference>
<keyword evidence="4" id="KW-0597">Phosphoprotein</keyword>
<evidence type="ECO:0000256" key="1">
    <source>
        <dbReference type="ARBA" id="ARBA00000085"/>
    </source>
</evidence>
<dbReference type="Pfam" id="PF00512">
    <property type="entry name" value="HisKA"/>
    <property type="match status" value="1"/>
</dbReference>
<dbReference type="InterPro" id="IPR003594">
    <property type="entry name" value="HATPase_dom"/>
</dbReference>
<dbReference type="Proteomes" id="UP001596101">
    <property type="component" value="Unassembled WGS sequence"/>
</dbReference>
<evidence type="ECO:0000313" key="18">
    <source>
        <dbReference type="Proteomes" id="UP001596101"/>
    </source>
</evidence>
<dbReference type="RefSeq" id="WP_379758786.1">
    <property type="nucleotide sequence ID" value="NZ_JBHSMR010000013.1"/>
</dbReference>
<dbReference type="EMBL" id="JBHSMR010000013">
    <property type="protein sequence ID" value="MFC5480090.1"/>
    <property type="molecule type" value="Genomic_DNA"/>
</dbReference>
<reference evidence="18" key="1">
    <citation type="journal article" date="2019" name="Int. J. Syst. Evol. Microbiol.">
        <title>The Global Catalogue of Microorganisms (GCM) 10K type strain sequencing project: providing services to taxonomists for standard genome sequencing and annotation.</title>
        <authorList>
            <consortium name="The Broad Institute Genomics Platform"/>
            <consortium name="The Broad Institute Genome Sequencing Center for Infectious Disease"/>
            <person name="Wu L."/>
            <person name="Ma J."/>
        </authorList>
    </citation>
    <scope>NUCLEOTIDE SEQUENCE [LARGE SCALE GENOMIC DNA]</scope>
    <source>
        <strain evidence="18">CCUG 43111</strain>
    </source>
</reference>
<proteinExistence type="predicted"/>
<dbReference type="InterPro" id="IPR000014">
    <property type="entry name" value="PAS"/>
</dbReference>
<name>A0ABW0MPC0_9BURK</name>
<dbReference type="InterPro" id="IPR035965">
    <property type="entry name" value="PAS-like_dom_sf"/>
</dbReference>
<sequence>MPRPEPDEIIPASGTPVRREWGPLILAGFAFLVSLLLTYGAWSSARRDAAADLAAQFDYRARDMVTTTVRRMAVYEQVLRGTRGFMRGSIDVDRRDFADYFQTQNLQEHFPGIEALGIASIIPAGRLAAHEAALRAQGFSSYAVHPRPTGDFATSITHIEPFTGRNLRAFGFDMYSEPVRRAAMEAARDNGAAALSGKVVLVQEGRDAQPGFLMYVPVYRRGAPTGSVQQRRAALVGWVYAPFRMADLMRGLGGTHAADLQVTIYDGGRPLPEALLFRSQDAVAWRQPLFRQSLPARISGRPWLIEIASSPSLEARLDTRRPQVIGVTGIGLGFLLSLVVWLLASERGRAVQLARAMTLELRQSYERIDAERVRMDLILQTTYDAFIAIDSAGRVTDWNPRAVQQFGWTREEALGREIGELLVPPEQRVAREHGFAQFAALDGGARVPDAAGRGFPASVHYGEPAEVMARHRDGHLVPVEIVVAALPAEVGHGASAFLRDIAPRREAEARERLRQQRLDEARTALARSQKLEAVGKLTGGVAHDFNNILHIISANVQLLLKSASQVEGNTKIEKRLHSILDAVERGSKLSSQLLAFARRQPLHPSLVNVGQLLERMDSLLHRAAGESVEIALSGAGGLWTTLVDPNQLENVILNLVINARDAMAGKGKVAITLENLRVDSALAAADPELAPGDYVRIAVADTGEGMPPDVMERAFEPFFTTKPEGKGTGLGLSMAHGFVRQSGGHIRIASSVGQGTTISIYLPRADAQADADLPPQAPPASAAH</sequence>
<keyword evidence="11" id="KW-0902">Two-component regulatory system</keyword>
<protein>
    <recommendedName>
        <fullName evidence="3">histidine kinase</fullName>
        <ecNumber evidence="3">2.7.13.3</ecNumber>
    </recommendedName>
</protein>
<dbReference type="Gene3D" id="3.30.450.350">
    <property type="entry name" value="CHASE domain"/>
    <property type="match status" value="1"/>
</dbReference>
<comment type="subcellular location">
    <subcellularLocation>
        <location evidence="2">Membrane</location>
    </subcellularLocation>
</comment>
<dbReference type="NCBIfam" id="TIGR00229">
    <property type="entry name" value="sensory_box"/>
    <property type="match status" value="1"/>
</dbReference>
<evidence type="ECO:0000256" key="4">
    <source>
        <dbReference type="ARBA" id="ARBA00022553"/>
    </source>
</evidence>
<evidence type="ECO:0000256" key="10">
    <source>
        <dbReference type="ARBA" id="ARBA00022989"/>
    </source>
</evidence>
<evidence type="ECO:0000259" key="16">
    <source>
        <dbReference type="PROSITE" id="PS50839"/>
    </source>
</evidence>
<dbReference type="InterPro" id="IPR004358">
    <property type="entry name" value="Sig_transdc_His_kin-like_C"/>
</dbReference>
<accession>A0ABW0MPC0</accession>
<evidence type="ECO:0000259" key="14">
    <source>
        <dbReference type="PROSITE" id="PS50109"/>
    </source>
</evidence>
<feature type="transmembrane region" description="Helical" evidence="13">
    <location>
        <begin position="21"/>
        <end position="42"/>
    </location>
</feature>
<evidence type="ECO:0000313" key="17">
    <source>
        <dbReference type="EMBL" id="MFC5480090.1"/>
    </source>
</evidence>
<evidence type="ECO:0000259" key="15">
    <source>
        <dbReference type="PROSITE" id="PS50112"/>
    </source>
</evidence>
<keyword evidence="5" id="KW-0808">Transferase</keyword>
<keyword evidence="8" id="KW-0418">Kinase</keyword>
<organism evidence="17 18">
    <name type="scientific">Massilia suwonensis</name>
    <dbReference type="NCBI Taxonomy" id="648895"/>
    <lineage>
        <taxon>Bacteria</taxon>
        <taxon>Pseudomonadati</taxon>
        <taxon>Pseudomonadota</taxon>
        <taxon>Betaproteobacteria</taxon>
        <taxon>Burkholderiales</taxon>
        <taxon>Oxalobacteraceae</taxon>
        <taxon>Telluria group</taxon>
        <taxon>Massilia</taxon>
    </lineage>
</organism>
<dbReference type="SMART" id="SM00387">
    <property type="entry name" value="HATPase_c"/>
    <property type="match status" value="1"/>
</dbReference>
<dbReference type="SMART" id="SM01079">
    <property type="entry name" value="CHASE"/>
    <property type="match status" value="1"/>
</dbReference>
<evidence type="ECO:0000256" key="8">
    <source>
        <dbReference type="ARBA" id="ARBA00022777"/>
    </source>
</evidence>
<dbReference type="InterPro" id="IPR042240">
    <property type="entry name" value="CHASE_sf"/>
</dbReference>
<dbReference type="Pfam" id="PF00989">
    <property type="entry name" value="PAS"/>
    <property type="match status" value="1"/>
</dbReference>
<dbReference type="PANTHER" id="PTHR43065">
    <property type="entry name" value="SENSOR HISTIDINE KINASE"/>
    <property type="match status" value="1"/>
</dbReference>
<dbReference type="SUPFAM" id="SSF55874">
    <property type="entry name" value="ATPase domain of HSP90 chaperone/DNA topoisomerase II/histidine kinase"/>
    <property type="match status" value="1"/>
</dbReference>
<dbReference type="InterPro" id="IPR013767">
    <property type="entry name" value="PAS_fold"/>
</dbReference>
<dbReference type="Gene3D" id="1.10.287.130">
    <property type="match status" value="1"/>
</dbReference>
<keyword evidence="9" id="KW-0067">ATP-binding</keyword>
<dbReference type="Gene3D" id="3.30.565.10">
    <property type="entry name" value="Histidine kinase-like ATPase, C-terminal domain"/>
    <property type="match status" value="1"/>
</dbReference>
<dbReference type="PROSITE" id="PS50109">
    <property type="entry name" value="HIS_KIN"/>
    <property type="match status" value="1"/>
</dbReference>
<keyword evidence="18" id="KW-1185">Reference proteome</keyword>
<evidence type="ECO:0000256" key="2">
    <source>
        <dbReference type="ARBA" id="ARBA00004370"/>
    </source>
</evidence>
<comment type="catalytic activity">
    <reaction evidence="1">
        <text>ATP + protein L-histidine = ADP + protein N-phospho-L-histidine.</text>
        <dbReference type="EC" id="2.7.13.3"/>
    </reaction>
</comment>
<evidence type="ECO:0000256" key="13">
    <source>
        <dbReference type="SAM" id="Phobius"/>
    </source>
</evidence>
<feature type="transmembrane region" description="Helical" evidence="13">
    <location>
        <begin position="324"/>
        <end position="344"/>
    </location>
</feature>
<dbReference type="PRINTS" id="PR00344">
    <property type="entry name" value="BCTRLSENSOR"/>
</dbReference>
<dbReference type="EC" id="2.7.13.3" evidence="3"/>
<comment type="caution">
    <text evidence="17">The sequence shown here is derived from an EMBL/GenBank/DDBJ whole genome shotgun (WGS) entry which is preliminary data.</text>
</comment>
<evidence type="ECO:0000256" key="7">
    <source>
        <dbReference type="ARBA" id="ARBA00022741"/>
    </source>
</evidence>
<dbReference type="PROSITE" id="PS50112">
    <property type="entry name" value="PAS"/>
    <property type="match status" value="1"/>
</dbReference>
<dbReference type="SMART" id="SM00091">
    <property type="entry name" value="PAS"/>
    <property type="match status" value="1"/>
</dbReference>
<evidence type="ECO:0000256" key="3">
    <source>
        <dbReference type="ARBA" id="ARBA00012438"/>
    </source>
</evidence>
<feature type="domain" description="Histidine kinase" evidence="14">
    <location>
        <begin position="540"/>
        <end position="766"/>
    </location>
</feature>
<dbReference type="Gene3D" id="3.30.450.20">
    <property type="entry name" value="PAS domain"/>
    <property type="match status" value="1"/>
</dbReference>
<dbReference type="CDD" id="cd00082">
    <property type="entry name" value="HisKA"/>
    <property type="match status" value="1"/>
</dbReference>
<keyword evidence="7" id="KW-0547">Nucleotide-binding</keyword>
<feature type="domain" description="CHASE" evidence="16">
    <location>
        <begin position="88"/>
        <end position="306"/>
    </location>
</feature>
<evidence type="ECO:0000256" key="6">
    <source>
        <dbReference type="ARBA" id="ARBA00022692"/>
    </source>
</evidence>
<feature type="domain" description="PAS" evidence="15">
    <location>
        <begin position="371"/>
        <end position="444"/>
    </location>
</feature>
<dbReference type="PANTHER" id="PTHR43065:SF49">
    <property type="entry name" value="HISTIDINE KINASE"/>
    <property type="match status" value="1"/>
</dbReference>
<dbReference type="SUPFAM" id="SSF55785">
    <property type="entry name" value="PYP-like sensor domain (PAS domain)"/>
    <property type="match status" value="1"/>
</dbReference>
<dbReference type="InterPro" id="IPR003661">
    <property type="entry name" value="HisK_dim/P_dom"/>
</dbReference>
<gene>
    <name evidence="17" type="ORF">ACFPQ5_17970</name>
</gene>
<keyword evidence="12 13" id="KW-0472">Membrane</keyword>
<dbReference type="InterPro" id="IPR036097">
    <property type="entry name" value="HisK_dim/P_sf"/>
</dbReference>
<dbReference type="Pfam" id="PF03924">
    <property type="entry name" value="CHASE"/>
    <property type="match status" value="1"/>
</dbReference>